<dbReference type="OMA" id="TRSFCCR"/>
<evidence type="ECO:0000313" key="7">
    <source>
        <dbReference type="Ensembl" id="ENSVKKP00000003022.1"/>
    </source>
</evidence>
<dbReference type="PROSITE" id="PS00518">
    <property type="entry name" value="ZF_RING_1"/>
    <property type="match status" value="1"/>
</dbReference>
<dbReference type="CDD" id="cd16564">
    <property type="entry name" value="RING-HC_RNF222"/>
    <property type="match status" value="1"/>
</dbReference>
<feature type="transmembrane region" description="Helical" evidence="5">
    <location>
        <begin position="199"/>
        <end position="221"/>
    </location>
</feature>
<dbReference type="InterPro" id="IPR042973">
    <property type="entry name" value="RNF222"/>
</dbReference>
<dbReference type="PANTHER" id="PTHR47095">
    <property type="entry name" value="RING FINGER PROTEIN 222"/>
    <property type="match status" value="1"/>
</dbReference>
<dbReference type="KEGG" id="vko:123035481"/>
<dbReference type="CTD" id="643904"/>
<dbReference type="AlphaFoldDB" id="A0A8D2IVP2"/>
<evidence type="ECO:0000256" key="4">
    <source>
        <dbReference type="PROSITE-ProRule" id="PRU00175"/>
    </source>
</evidence>
<name>A0A8D2IVP2_VARKO</name>
<evidence type="ECO:0000313" key="8">
    <source>
        <dbReference type="Proteomes" id="UP000694545"/>
    </source>
</evidence>
<dbReference type="InterPro" id="IPR001841">
    <property type="entry name" value="Znf_RING"/>
</dbReference>
<sequence>MSQGKTSKEAPAVPSAECPVCYEPFQSPKVSRRTLSCGHTFCHDCLVKCLLASREEGRFQNSLICPVCRFVTFLCKKRACWSSKQALTPPSSLELPLSPSSLPCGVSPGPANTLMVPSHFLMPSHTFQRSHSVYGCPSRDSVVPPGGWEPESHIFMITQCGMPLIEENYVPGAQDSRVEAAGSVASQRSLGTGCFQSPIMLAIFLVSTVALLGAVLPWLLLVRQNE</sequence>
<reference evidence="7" key="2">
    <citation type="submission" date="2025-09" db="UniProtKB">
        <authorList>
            <consortium name="Ensembl"/>
        </authorList>
    </citation>
    <scope>IDENTIFICATION</scope>
</reference>
<keyword evidence="2 4" id="KW-0863">Zinc-finger</keyword>
<evidence type="ECO:0000256" key="1">
    <source>
        <dbReference type="ARBA" id="ARBA00022723"/>
    </source>
</evidence>
<dbReference type="InterPro" id="IPR017907">
    <property type="entry name" value="Znf_RING_CS"/>
</dbReference>
<evidence type="ECO:0000256" key="3">
    <source>
        <dbReference type="ARBA" id="ARBA00022833"/>
    </source>
</evidence>
<protein>
    <submittedName>
        <fullName evidence="7">Ring finger protein 222</fullName>
    </submittedName>
</protein>
<dbReference type="GO" id="GO:0008270">
    <property type="term" value="F:zinc ion binding"/>
    <property type="evidence" value="ECO:0007669"/>
    <property type="project" value="UniProtKB-KW"/>
</dbReference>
<dbReference type="Ensembl" id="ENSVKKT00000003107.1">
    <property type="protein sequence ID" value="ENSVKKP00000003022.1"/>
    <property type="gene ID" value="ENSVKKG00000002344.1"/>
</dbReference>
<organism evidence="7 8">
    <name type="scientific">Varanus komodoensis</name>
    <name type="common">Komodo dragon</name>
    <dbReference type="NCBI Taxonomy" id="61221"/>
    <lineage>
        <taxon>Eukaryota</taxon>
        <taxon>Metazoa</taxon>
        <taxon>Chordata</taxon>
        <taxon>Craniata</taxon>
        <taxon>Vertebrata</taxon>
        <taxon>Euteleostomi</taxon>
        <taxon>Lepidosauria</taxon>
        <taxon>Squamata</taxon>
        <taxon>Bifurcata</taxon>
        <taxon>Unidentata</taxon>
        <taxon>Episquamata</taxon>
        <taxon>Toxicofera</taxon>
        <taxon>Anguimorpha</taxon>
        <taxon>Paleoanguimorpha</taxon>
        <taxon>Varanoidea</taxon>
        <taxon>Varanidae</taxon>
        <taxon>Varanus</taxon>
    </lineage>
</organism>
<dbReference type="RefSeq" id="XP_044309659.1">
    <property type="nucleotide sequence ID" value="XM_044453724.1"/>
</dbReference>
<proteinExistence type="predicted"/>
<reference evidence="7" key="1">
    <citation type="submission" date="2025-08" db="UniProtKB">
        <authorList>
            <consortium name="Ensembl"/>
        </authorList>
    </citation>
    <scope>IDENTIFICATION</scope>
</reference>
<dbReference type="InterPro" id="IPR027370">
    <property type="entry name" value="Znf-RING_euk"/>
</dbReference>
<dbReference type="SUPFAM" id="SSF57850">
    <property type="entry name" value="RING/U-box"/>
    <property type="match status" value="1"/>
</dbReference>
<evidence type="ECO:0000256" key="5">
    <source>
        <dbReference type="SAM" id="Phobius"/>
    </source>
</evidence>
<keyword evidence="1" id="KW-0479">Metal-binding</keyword>
<dbReference type="InterPro" id="IPR013083">
    <property type="entry name" value="Znf_RING/FYVE/PHD"/>
</dbReference>
<keyword evidence="8" id="KW-1185">Reference proteome</keyword>
<keyword evidence="3" id="KW-0862">Zinc</keyword>
<dbReference type="SMART" id="SM00184">
    <property type="entry name" value="RING"/>
    <property type="match status" value="1"/>
</dbReference>
<dbReference type="Proteomes" id="UP000694545">
    <property type="component" value="Unplaced"/>
</dbReference>
<keyword evidence="5" id="KW-0812">Transmembrane</keyword>
<accession>A0A8D2IVP2</accession>
<dbReference type="PROSITE" id="PS50089">
    <property type="entry name" value="ZF_RING_2"/>
    <property type="match status" value="1"/>
</dbReference>
<dbReference type="PANTHER" id="PTHR47095:SF1">
    <property type="entry name" value="RING FINGER PROTEIN 222"/>
    <property type="match status" value="1"/>
</dbReference>
<gene>
    <name evidence="7" type="primary">RNF222</name>
</gene>
<feature type="domain" description="RING-type" evidence="6">
    <location>
        <begin position="18"/>
        <end position="69"/>
    </location>
</feature>
<dbReference type="GeneID" id="123035481"/>
<dbReference type="Pfam" id="PF13445">
    <property type="entry name" value="zf-RING_UBOX"/>
    <property type="match status" value="1"/>
</dbReference>
<evidence type="ECO:0000256" key="2">
    <source>
        <dbReference type="ARBA" id="ARBA00022771"/>
    </source>
</evidence>
<dbReference type="OrthoDB" id="6270329at2759"/>
<keyword evidence="5" id="KW-0472">Membrane</keyword>
<dbReference type="Gene3D" id="3.30.40.10">
    <property type="entry name" value="Zinc/RING finger domain, C3HC4 (zinc finger)"/>
    <property type="match status" value="1"/>
</dbReference>
<keyword evidence="5" id="KW-1133">Transmembrane helix</keyword>
<evidence type="ECO:0000259" key="6">
    <source>
        <dbReference type="PROSITE" id="PS50089"/>
    </source>
</evidence>